<keyword evidence="5" id="KW-1185">Reference proteome</keyword>
<dbReference type="EMBL" id="SDMP01000008">
    <property type="protein sequence ID" value="RYR41295.1"/>
    <property type="molecule type" value="Genomic_DNA"/>
</dbReference>
<dbReference type="Pfam" id="PF18791">
    <property type="entry name" value="Transp_inhibit"/>
    <property type="match status" value="1"/>
</dbReference>
<gene>
    <name evidence="4" type="ORF">Ahy_A08g037708</name>
</gene>
<dbReference type="InterPro" id="IPR036047">
    <property type="entry name" value="F-box-like_dom_sf"/>
</dbReference>
<comment type="caution">
    <text evidence="4">The sequence shown here is derived from an EMBL/GenBank/DDBJ whole genome shotgun (WGS) entry which is preliminary data.</text>
</comment>
<feature type="domain" description="Transport inhibitor response 1" evidence="3">
    <location>
        <begin position="278"/>
        <end position="323"/>
    </location>
</feature>
<feature type="domain" description="COI1 F-box" evidence="2">
    <location>
        <begin position="219"/>
        <end position="258"/>
    </location>
</feature>
<keyword evidence="1" id="KW-1133">Transmembrane helix</keyword>
<dbReference type="InterPro" id="IPR041101">
    <property type="entry name" value="Transp_inhibit"/>
</dbReference>
<organism evidence="4 5">
    <name type="scientific">Arachis hypogaea</name>
    <name type="common">Peanut</name>
    <dbReference type="NCBI Taxonomy" id="3818"/>
    <lineage>
        <taxon>Eukaryota</taxon>
        <taxon>Viridiplantae</taxon>
        <taxon>Streptophyta</taxon>
        <taxon>Embryophyta</taxon>
        <taxon>Tracheophyta</taxon>
        <taxon>Spermatophyta</taxon>
        <taxon>Magnoliopsida</taxon>
        <taxon>eudicotyledons</taxon>
        <taxon>Gunneridae</taxon>
        <taxon>Pentapetalae</taxon>
        <taxon>rosids</taxon>
        <taxon>fabids</taxon>
        <taxon>Fabales</taxon>
        <taxon>Fabaceae</taxon>
        <taxon>Papilionoideae</taxon>
        <taxon>50 kb inversion clade</taxon>
        <taxon>dalbergioids sensu lato</taxon>
        <taxon>Dalbergieae</taxon>
        <taxon>Pterocarpus clade</taxon>
        <taxon>Arachis</taxon>
    </lineage>
</organism>
<name>A0A445BRI4_ARAHY</name>
<evidence type="ECO:0000259" key="3">
    <source>
        <dbReference type="Pfam" id="PF18791"/>
    </source>
</evidence>
<protein>
    <recommendedName>
        <fullName evidence="6">F-box domain-containing protein</fullName>
    </recommendedName>
</protein>
<evidence type="ECO:0000256" key="1">
    <source>
        <dbReference type="SAM" id="Phobius"/>
    </source>
</evidence>
<dbReference type="Pfam" id="PF12056">
    <property type="entry name" value="DUF3537"/>
    <property type="match status" value="1"/>
</dbReference>
<dbReference type="Gene3D" id="1.20.1280.50">
    <property type="match status" value="1"/>
</dbReference>
<keyword evidence="1" id="KW-0472">Membrane</keyword>
<dbReference type="Pfam" id="PF18511">
    <property type="entry name" value="F-box_5"/>
    <property type="match status" value="1"/>
</dbReference>
<dbReference type="PANTHER" id="PTHR31963">
    <property type="entry name" value="RAS GUANINE NUCLEOTIDE EXCHANGE FACTOR K"/>
    <property type="match status" value="1"/>
</dbReference>
<dbReference type="FunFam" id="1.20.1280.50:FF:000006">
    <property type="entry name" value="Transport inhibitor response 1"/>
    <property type="match status" value="1"/>
</dbReference>
<dbReference type="CDD" id="cd22159">
    <property type="entry name" value="F-box_AtTIR1-like"/>
    <property type="match status" value="1"/>
</dbReference>
<feature type="transmembrane region" description="Helical" evidence="1">
    <location>
        <begin position="424"/>
        <end position="448"/>
    </location>
</feature>
<dbReference type="InterPro" id="IPR032675">
    <property type="entry name" value="LRR_dom_sf"/>
</dbReference>
<sequence>MRVSSSQTLELVAAIVTAIHLISAASINLLRSSEGASIDAFPNLLMKVPRVETKLRVFSFKIQFGTQVCLFSRSSTEDSNDGVACGDEEMSGGAMNPQIEARKPNQRRALLRRQQQRHYCQRRASWMRSQISCCDGVSSWFSHCDGEQIQLKLLFSSSQVSSNTPAPPAAVSVPTAAAPLSLLLSPLSSGSHIFSAPQPSSPPVNASSVIVILLRGSSCFPDEVLERIIGMLKSRKDRSSVSLVCKEWYNAERWSRRNVFIGNCYSVSPEILTQRFLNIRSVTLKGKPRFSDFNLVPANWGADIHFWLVVFAEKYPFLEELRLKRMIVIDESLKFLVCSFPNFKAISLQNCDGFNTDGLTAIAADCKTLVFLVLCVLFRLTCELQRLRFEGVHKLFEGCGSDASLIFGEHVRIRKQLWLTSHRYRFFIIGCLVTITVSQLGALLLVLASKSDKTFFNSGDLLICSAVQLSGFMLRLVGAARITHRAQGIVAIATRWHLLITE</sequence>
<dbReference type="Gene3D" id="3.80.10.10">
    <property type="entry name" value="Ribonuclease Inhibitor"/>
    <property type="match status" value="1"/>
</dbReference>
<keyword evidence="1" id="KW-0812">Transmembrane</keyword>
<evidence type="ECO:0000313" key="4">
    <source>
        <dbReference type="EMBL" id="RYR41295.1"/>
    </source>
</evidence>
<dbReference type="InterPro" id="IPR041567">
    <property type="entry name" value="COI1_F-box"/>
</dbReference>
<accession>A0A445BRI4</accession>
<dbReference type="AlphaFoldDB" id="A0A445BRI4"/>
<dbReference type="InterPro" id="IPR021924">
    <property type="entry name" value="DUF3537"/>
</dbReference>
<dbReference type="Proteomes" id="UP000289738">
    <property type="component" value="Chromosome A08"/>
</dbReference>
<dbReference type="PANTHER" id="PTHR31963:SF4">
    <property type="entry name" value="GUSTATORY RECEPTOR"/>
    <property type="match status" value="1"/>
</dbReference>
<proteinExistence type="predicted"/>
<reference evidence="4 5" key="1">
    <citation type="submission" date="2019-01" db="EMBL/GenBank/DDBJ databases">
        <title>Sequencing of cultivated peanut Arachis hypogaea provides insights into genome evolution and oil improvement.</title>
        <authorList>
            <person name="Chen X."/>
        </authorList>
    </citation>
    <scope>NUCLEOTIDE SEQUENCE [LARGE SCALE GENOMIC DNA]</scope>
    <source>
        <strain evidence="5">cv. Fuhuasheng</strain>
        <tissue evidence="4">Leaves</tissue>
    </source>
</reference>
<evidence type="ECO:0008006" key="6">
    <source>
        <dbReference type="Google" id="ProtNLM"/>
    </source>
</evidence>
<evidence type="ECO:0000313" key="5">
    <source>
        <dbReference type="Proteomes" id="UP000289738"/>
    </source>
</evidence>
<dbReference type="STRING" id="3818.A0A445BRI4"/>
<dbReference type="SUPFAM" id="SSF81383">
    <property type="entry name" value="F-box domain"/>
    <property type="match status" value="1"/>
</dbReference>
<evidence type="ECO:0000259" key="2">
    <source>
        <dbReference type="Pfam" id="PF18511"/>
    </source>
</evidence>
<dbReference type="SUPFAM" id="SSF52047">
    <property type="entry name" value="RNI-like"/>
    <property type="match status" value="1"/>
</dbReference>